<evidence type="ECO:0000313" key="2">
    <source>
        <dbReference type="EMBL" id="NYG03376.1"/>
    </source>
</evidence>
<dbReference type="GeneID" id="98053368"/>
<dbReference type="Proteomes" id="UP000549695">
    <property type="component" value="Unassembled WGS sequence"/>
</dbReference>
<organism evidence="2 3">
    <name type="scientific">Pseudonocardia alni</name>
    <name type="common">Amycolata alni</name>
    <dbReference type="NCBI Taxonomy" id="33907"/>
    <lineage>
        <taxon>Bacteria</taxon>
        <taxon>Bacillati</taxon>
        <taxon>Actinomycetota</taxon>
        <taxon>Actinomycetes</taxon>
        <taxon>Pseudonocardiales</taxon>
        <taxon>Pseudonocardiaceae</taxon>
        <taxon>Pseudonocardia</taxon>
    </lineage>
</organism>
<keyword evidence="3" id="KW-1185">Reference proteome</keyword>
<dbReference type="AlphaFoldDB" id="A0A852WC59"/>
<sequence>MARPGTLDRVSAAVAAAGAVVVGGWFVVTGVQIEMVGAPGRGPLDRAFPFLLAATAVAVFGLMAWRSWRAADRADAAAPPVPAPVVLPAPLPGAPTTPASPVAVRVVPDLSAEGRDRLAHTVAVLERAGVLPSGVVEPDALAGGVADHGEPVTTGAVLGALGEAGPDGWDALLALLPTWAEQDPAEHAAALDRLAGPDHRVAVAGASVEVDGTVVAVVTTGHPKALDPGPFAAAARALRDRGAPRIAWLWTDQVLWLATPSVSPAELNDLLDQPVYELWEWADEARG</sequence>
<accession>A0A852WC59</accession>
<proteinExistence type="predicted"/>
<evidence type="ECO:0000256" key="1">
    <source>
        <dbReference type="SAM" id="Phobius"/>
    </source>
</evidence>
<keyword evidence="1" id="KW-0812">Transmembrane</keyword>
<keyword evidence="1" id="KW-0472">Membrane</keyword>
<evidence type="ECO:0000313" key="3">
    <source>
        <dbReference type="Proteomes" id="UP000549695"/>
    </source>
</evidence>
<feature type="transmembrane region" description="Helical" evidence="1">
    <location>
        <begin position="47"/>
        <end position="65"/>
    </location>
</feature>
<comment type="caution">
    <text evidence="2">The sequence shown here is derived from an EMBL/GenBank/DDBJ whole genome shotgun (WGS) entry which is preliminary data.</text>
</comment>
<dbReference type="EMBL" id="JACCCZ010000001">
    <property type="protein sequence ID" value="NYG03376.1"/>
    <property type="molecule type" value="Genomic_DNA"/>
</dbReference>
<gene>
    <name evidence="2" type="ORF">HDA37_003661</name>
</gene>
<dbReference type="RefSeq" id="WP_179761749.1">
    <property type="nucleotide sequence ID" value="NZ_BAAAJZ010000003.1"/>
</dbReference>
<reference evidence="2 3" key="1">
    <citation type="submission" date="2020-07" db="EMBL/GenBank/DDBJ databases">
        <title>Sequencing the genomes of 1000 actinobacteria strains.</title>
        <authorList>
            <person name="Klenk H.-P."/>
        </authorList>
    </citation>
    <scope>NUCLEOTIDE SEQUENCE [LARGE SCALE GENOMIC DNA]</scope>
    <source>
        <strain evidence="2 3">DSM 44749</strain>
    </source>
</reference>
<keyword evidence="1" id="KW-1133">Transmembrane helix</keyword>
<protein>
    <submittedName>
        <fullName evidence="2">Uncharacterized protein</fullName>
    </submittedName>
</protein>
<name>A0A852WC59_PSEA5</name>
<feature type="transmembrane region" description="Helical" evidence="1">
    <location>
        <begin position="12"/>
        <end position="35"/>
    </location>
</feature>